<comment type="caution">
    <text evidence="4">The sequence shown here is derived from an EMBL/GenBank/DDBJ whole genome shotgun (WGS) entry which is preliminary data.</text>
</comment>
<dbReference type="EMBL" id="JALNMH010000002">
    <property type="protein sequence ID" value="MCK7592552.1"/>
    <property type="molecule type" value="Genomic_DNA"/>
</dbReference>
<evidence type="ECO:0000313" key="4">
    <source>
        <dbReference type="EMBL" id="MCK7592552.1"/>
    </source>
</evidence>
<evidence type="ECO:0000256" key="2">
    <source>
        <dbReference type="HAMAP-Rule" id="MF_00791"/>
    </source>
</evidence>
<protein>
    <recommendedName>
        <fullName evidence="1 2">Protein ApaG</fullName>
    </recommendedName>
</protein>
<dbReference type="InterPro" id="IPR007474">
    <property type="entry name" value="ApaG_domain"/>
</dbReference>
<dbReference type="InterPro" id="IPR050718">
    <property type="entry name" value="ApaG-like"/>
</dbReference>
<dbReference type="PANTHER" id="PTHR47191:SF2">
    <property type="entry name" value="OS05G0170800 PROTEIN"/>
    <property type="match status" value="1"/>
</dbReference>
<dbReference type="NCBIfam" id="NF003967">
    <property type="entry name" value="PRK05461.1"/>
    <property type="match status" value="1"/>
</dbReference>
<name>A0ABT0GDD4_9GAMM</name>
<organism evidence="4 5">
    <name type="scientific">Pseudomarimonas salicorniae</name>
    <dbReference type="NCBI Taxonomy" id="2933270"/>
    <lineage>
        <taxon>Bacteria</taxon>
        <taxon>Pseudomonadati</taxon>
        <taxon>Pseudomonadota</taxon>
        <taxon>Gammaproteobacteria</taxon>
        <taxon>Lysobacterales</taxon>
        <taxon>Lysobacteraceae</taxon>
        <taxon>Pseudomarimonas</taxon>
    </lineage>
</organism>
<dbReference type="InterPro" id="IPR023065">
    <property type="entry name" value="Uncharacterised_ApaG"/>
</dbReference>
<sequence>MNAPRYRVAVEARSRYLADQSDPDEARYVFAYTIRLRNEGAVSAQLLERHWIITDADGGVEEVRGEGVVGKQPVLAPGESFEYSSGAVLKTAVGSMQGSYAMHAADGTEFEAPIAPFTLSVPRSLN</sequence>
<dbReference type="PANTHER" id="PTHR47191">
    <property type="entry name" value="OS05G0170800 PROTEIN"/>
    <property type="match status" value="1"/>
</dbReference>
<evidence type="ECO:0000256" key="1">
    <source>
        <dbReference type="ARBA" id="ARBA00017693"/>
    </source>
</evidence>
<dbReference type="Pfam" id="PF04379">
    <property type="entry name" value="DUF525"/>
    <property type="match status" value="1"/>
</dbReference>
<dbReference type="RefSeq" id="WP_248204759.1">
    <property type="nucleotide sequence ID" value="NZ_JALNMH010000002.1"/>
</dbReference>
<proteinExistence type="inferred from homology"/>
<dbReference type="Gene3D" id="2.60.40.1470">
    <property type="entry name" value="ApaG domain"/>
    <property type="match status" value="1"/>
</dbReference>
<feature type="domain" description="ApaG" evidence="3">
    <location>
        <begin position="2"/>
        <end position="126"/>
    </location>
</feature>
<reference evidence="4" key="1">
    <citation type="submission" date="2022-04" db="EMBL/GenBank/DDBJ databases">
        <title>Lysobacter sp. CAU 1642 isolated from sea sand.</title>
        <authorList>
            <person name="Kim W."/>
        </authorList>
    </citation>
    <scope>NUCLEOTIDE SEQUENCE</scope>
    <source>
        <strain evidence="4">CAU 1642</strain>
    </source>
</reference>
<dbReference type="Proteomes" id="UP001431449">
    <property type="component" value="Unassembled WGS sequence"/>
</dbReference>
<keyword evidence="5" id="KW-1185">Reference proteome</keyword>
<dbReference type="InterPro" id="IPR036767">
    <property type="entry name" value="ApaG_sf"/>
</dbReference>
<evidence type="ECO:0000259" key="3">
    <source>
        <dbReference type="PROSITE" id="PS51087"/>
    </source>
</evidence>
<accession>A0ABT0GDD4</accession>
<dbReference type="HAMAP" id="MF_00791">
    <property type="entry name" value="ApaG"/>
    <property type="match status" value="1"/>
</dbReference>
<evidence type="ECO:0000313" key="5">
    <source>
        <dbReference type="Proteomes" id="UP001431449"/>
    </source>
</evidence>
<gene>
    <name evidence="2 4" type="primary">apaG</name>
    <name evidence="4" type="ORF">M0G41_02585</name>
</gene>
<dbReference type="SUPFAM" id="SSF110069">
    <property type="entry name" value="ApaG-like"/>
    <property type="match status" value="1"/>
</dbReference>
<dbReference type="PROSITE" id="PS51087">
    <property type="entry name" value="APAG"/>
    <property type="match status" value="1"/>
</dbReference>